<evidence type="ECO:0000256" key="5">
    <source>
        <dbReference type="ARBA" id="ARBA00023306"/>
    </source>
</evidence>
<dbReference type="AlphaFoldDB" id="A0A512H8P2"/>
<comment type="caution">
    <text evidence="12">The sequence shown here is derived from an EMBL/GenBank/DDBJ whole genome shotgun (WGS) entry which is preliminary data.</text>
</comment>
<protein>
    <recommendedName>
        <fullName evidence="7">UDP-N-acetylmuramoyl-L-alanyl-D-glutamate--2,6-diaminopimelate ligase</fullName>
        <ecNumber evidence="7">6.3.2.13</ecNumber>
    </recommendedName>
    <alternativeName>
        <fullName evidence="7">Meso-A2pm-adding enzyme</fullName>
    </alternativeName>
    <alternativeName>
        <fullName evidence="7">Meso-diaminopimelate-adding enzyme</fullName>
    </alternativeName>
    <alternativeName>
        <fullName evidence="7">UDP-MurNAc-L-Ala-D-Glu:meso-diaminopimelate ligase</fullName>
    </alternativeName>
    <alternativeName>
        <fullName evidence="7">UDP-MurNAc-tripeptide synthetase</fullName>
    </alternativeName>
    <alternativeName>
        <fullName evidence="7">UDP-N-acetylmuramyl-tripeptide synthetase</fullName>
    </alternativeName>
</protein>
<keyword evidence="7" id="KW-0460">Magnesium</keyword>
<gene>
    <name evidence="7 12" type="primary">murE</name>
    <name evidence="12" type="ORF">ROR02_19500</name>
</gene>
<dbReference type="EC" id="6.3.2.13" evidence="7"/>
<dbReference type="NCBIfam" id="NF001124">
    <property type="entry name" value="PRK00139.1-2"/>
    <property type="match status" value="1"/>
</dbReference>
<feature type="modified residue" description="N6-carboxylysine" evidence="7">
    <location>
        <position position="221"/>
    </location>
</feature>
<dbReference type="InterPro" id="IPR005761">
    <property type="entry name" value="UDP-N-AcMur-Glu-dNH2Pim_ligase"/>
</dbReference>
<evidence type="ECO:0000313" key="12">
    <source>
        <dbReference type="EMBL" id="GEO81819.1"/>
    </source>
</evidence>
<comment type="subcellular location">
    <subcellularLocation>
        <location evidence="7 8">Cytoplasm</location>
    </subcellularLocation>
</comment>
<evidence type="ECO:0000259" key="11">
    <source>
        <dbReference type="Pfam" id="PF08245"/>
    </source>
</evidence>
<dbReference type="NCBIfam" id="TIGR01085">
    <property type="entry name" value="murE"/>
    <property type="match status" value="1"/>
</dbReference>
<keyword evidence="4 7" id="KW-0573">Peptidoglycan synthesis</keyword>
<dbReference type="InterPro" id="IPR000713">
    <property type="entry name" value="Mur_ligase_N"/>
</dbReference>
<keyword evidence="7" id="KW-0547">Nucleotide-binding</keyword>
<evidence type="ECO:0000259" key="9">
    <source>
        <dbReference type="Pfam" id="PF01225"/>
    </source>
</evidence>
<evidence type="ECO:0000259" key="10">
    <source>
        <dbReference type="Pfam" id="PF02875"/>
    </source>
</evidence>
<feature type="binding site" evidence="7">
    <location>
        <begin position="154"/>
        <end position="155"/>
    </location>
    <ligand>
        <name>UDP-N-acetyl-alpha-D-muramoyl-L-alanyl-D-glutamate</name>
        <dbReference type="ChEBI" id="CHEBI:83900"/>
    </ligand>
</feature>
<feature type="domain" description="Mur ligase C-terminal" evidence="10">
    <location>
        <begin position="339"/>
        <end position="463"/>
    </location>
</feature>
<keyword evidence="5 7" id="KW-0131">Cell cycle</keyword>
<dbReference type="HAMAP" id="MF_00208">
    <property type="entry name" value="MurE"/>
    <property type="match status" value="1"/>
</dbReference>
<keyword evidence="7 12" id="KW-0436">Ligase</keyword>
<reference evidence="12 13" key="1">
    <citation type="submission" date="2019-07" db="EMBL/GenBank/DDBJ databases">
        <title>Whole genome shotgun sequence of Rhodospirillum oryzae NBRC 107573.</title>
        <authorList>
            <person name="Hosoyama A."/>
            <person name="Uohara A."/>
            <person name="Ohji S."/>
            <person name="Ichikawa N."/>
        </authorList>
    </citation>
    <scope>NUCLEOTIDE SEQUENCE [LARGE SCALE GENOMIC DNA]</scope>
    <source>
        <strain evidence="12 13">NBRC 107573</strain>
    </source>
</reference>
<dbReference type="GO" id="GO:0008765">
    <property type="term" value="F:UDP-N-acetylmuramoylalanyl-D-glutamate-2,6-diaminopimelate ligase activity"/>
    <property type="evidence" value="ECO:0007669"/>
    <property type="project" value="UniProtKB-UniRule"/>
</dbReference>
<dbReference type="RefSeq" id="WP_147163843.1">
    <property type="nucleotide sequence ID" value="NZ_BJZO01000049.1"/>
</dbReference>
<name>A0A512H8P2_9PROT</name>
<keyword evidence="6 7" id="KW-0961">Cell wall biogenesis/degradation</keyword>
<comment type="cofactor">
    <cofactor evidence="7">
        <name>Mg(2+)</name>
        <dbReference type="ChEBI" id="CHEBI:18420"/>
    </cofactor>
</comment>
<feature type="binding site" evidence="7">
    <location>
        <begin position="413"/>
        <end position="416"/>
    </location>
    <ligand>
        <name>meso-2,6-diaminopimelate</name>
        <dbReference type="ChEBI" id="CHEBI:57791"/>
    </ligand>
</feature>
<dbReference type="InterPro" id="IPR013221">
    <property type="entry name" value="Mur_ligase_cen"/>
</dbReference>
<dbReference type="OrthoDB" id="9800958at2"/>
<dbReference type="EMBL" id="BJZO01000049">
    <property type="protein sequence ID" value="GEO81819.1"/>
    <property type="molecule type" value="Genomic_DNA"/>
</dbReference>
<keyword evidence="2 7" id="KW-0132">Cell division</keyword>
<feature type="binding site" evidence="7">
    <location>
        <position position="187"/>
    </location>
    <ligand>
        <name>UDP-N-acetyl-alpha-D-muramoyl-L-alanyl-D-glutamate</name>
        <dbReference type="ChEBI" id="CHEBI:83900"/>
    </ligand>
</feature>
<dbReference type="SUPFAM" id="SSF63418">
    <property type="entry name" value="MurE/MurF N-terminal domain"/>
    <property type="match status" value="1"/>
</dbReference>
<dbReference type="GO" id="GO:0005524">
    <property type="term" value="F:ATP binding"/>
    <property type="evidence" value="ECO:0007669"/>
    <property type="project" value="UniProtKB-UniRule"/>
</dbReference>
<proteinExistence type="inferred from homology"/>
<comment type="pathway">
    <text evidence="7 8">Cell wall biogenesis; peptidoglycan biosynthesis.</text>
</comment>
<dbReference type="InterPro" id="IPR004101">
    <property type="entry name" value="Mur_ligase_C"/>
</dbReference>
<dbReference type="NCBIfam" id="NF001126">
    <property type="entry name" value="PRK00139.1-4"/>
    <property type="match status" value="1"/>
</dbReference>
<dbReference type="InterPro" id="IPR036565">
    <property type="entry name" value="Mur-like_cat_sf"/>
</dbReference>
<feature type="binding site" evidence="7">
    <location>
        <position position="181"/>
    </location>
    <ligand>
        <name>UDP-N-acetyl-alpha-D-muramoyl-L-alanyl-D-glutamate</name>
        <dbReference type="ChEBI" id="CHEBI:83900"/>
    </ligand>
</feature>
<dbReference type="Pfam" id="PF02875">
    <property type="entry name" value="Mur_ligase_C"/>
    <property type="match status" value="1"/>
</dbReference>
<feature type="binding site" evidence="7">
    <location>
        <begin position="111"/>
        <end position="117"/>
    </location>
    <ligand>
        <name>ATP</name>
        <dbReference type="ChEBI" id="CHEBI:30616"/>
    </ligand>
</feature>
<comment type="catalytic activity">
    <reaction evidence="7">
        <text>UDP-N-acetyl-alpha-D-muramoyl-L-alanyl-D-glutamate + meso-2,6-diaminopimelate + ATP = UDP-N-acetyl-alpha-D-muramoyl-L-alanyl-gamma-D-glutamyl-meso-2,6-diaminopimelate + ADP + phosphate + H(+)</text>
        <dbReference type="Rhea" id="RHEA:23676"/>
        <dbReference type="ChEBI" id="CHEBI:15378"/>
        <dbReference type="ChEBI" id="CHEBI:30616"/>
        <dbReference type="ChEBI" id="CHEBI:43474"/>
        <dbReference type="ChEBI" id="CHEBI:57791"/>
        <dbReference type="ChEBI" id="CHEBI:83900"/>
        <dbReference type="ChEBI" id="CHEBI:83905"/>
        <dbReference type="ChEBI" id="CHEBI:456216"/>
        <dbReference type="EC" id="6.3.2.13"/>
    </reaction>
</comment>
<evidence type="ECO:0000256" key="8">
    <source>
        <dbReference type="RuleBase" id="RU004135"/>
    </source>
</evidence>
<feature type="binding site" evidence="7">
    <location>
        <position position="465"/>
    </location>
    <ligand>
        <name>meso-2,6-diaminopimelate</name>
        <dbReference type="ChEBI" id="CHEBI:57791"/>
    </ligand>
</feature>
<sequence>MRLADIGTLLGLPPVSSDRASLAVAGLSADSRAIKPGWLFAALPGTQVDGRAFVPQALAAGAIAVLAPPGTDLPPGADAWLFAHPEPRRALARLAGAFFAPQPAPVVAVTGTNGKTSTVTFAAALWRALGRPGATSVGTLGVHGAGLDRPGRLTTPDPVALHAALADIARAGGGPVALEASSHGLEQDRLAGLVVQAAALTNITRDHLDHHGSMEAYRAAKTRLFSDVLVAGGTAVLNADIPETSAIEAVCRDRSLRVFRYGENGAEIRLRTRTPTAHGQVLALEVLGHDATVTLPLAGAFQAMNALAALGLVLGCEDRPEDMVVRAVNALETLSGVPGRLENVARRANGAAVYVDYAHTPDALETVLRALRPHATGRLVCVFGCGGDRDTGKRPLMGRLAATLADRVIVTDDNPRSEDPAAIRAQILAACPGATEIGDRAQAIRVAVADLAAGDLLVIAGKGHETGQTVAGVTHPFCDRTHAQDAVAEADT</sequence>
<evidence type="ECO:0000256" key="2">
    <source>
        <dbReference type="ARBA" id="ARBA00022618"/>
    </source>
</evidence>
<evidence type="ECO:0000256" key="1">
    <source>
        <dbReference type="ARBA" id="ARBA00005898"/>
    </source>
</evidence>
<feature type="binding site" evidence="7">
    <location>
        <position position="389"/>
    </location>
    <ligand>
        <name>meso-2,6-diaminopimelate</name>
        <dbReference type="ChEBI" id="CHEBI:57791"/>
    </ligand>
</feature>
<feature type="binding site" evidence="7">
    <location>
        <position position="189"/>
    </location>
    <ligand>
        <name>UDP-N-acetyl-alpha-D-muramoyl-L-alanyl-D-glutamate</name>
        <dbReference type="ChEBI" id="CHEBI:83900"/>
    </ligand>
</feature>
<dbReference type="GO" id="GO:0000287">
    <property type="term" value="F:magnesium ion binding"/>
    <property type="evidence" value="ECO:0007669"/>
    <property type="project" value="UniProtKB-UniRule"/>
</dbReference>
<dbReference type="GO" id="GO:0071555">
    <property type="term" value="P:cell wall organization"/>
    <property type="evidence" value="ECO:0007669"/>
    <property type="project" value="UniProtKB-KW"/>
</dbReference>
<dbReference type="Gene3D" id="3.40.1390.10">
    <property type="entry name" value="MurE/MurF, N-terminal domain"/>
    <property type="match status" value="1"/>
</dbReference>
<keyword evidence="3 7" id="KW-0133">Cell shape</keyword>
<feature type="short sequence motif" description="Meso-diaminopimelate recognition motif" evidence="7">
    <location>
        <begin position="413"/>
        <end position="416"/>
    </location>
</feature>
<dbReference type="Gene3D" id="3.90.190.20">
    <property type="entry name" value="Mur ligase, C-terminal domain"/>
    <property type="match status" value="1"/>
</dbReference>
<dbReference type="GO" id="GO:0051301">
    <property type="term" value="P:cell division"/>
    <property type="evidence" value="ECO:0007669"/>
    <property type="project" value="UniProtKB-KW"/>
</dbReference>
<feature type="binding site" evidence="7">
    <location>
        <position position="31"/>
    </location>
    <ligand>
        <name>UDP-N-acetyl-alpha-D-muramoyl-L-alanyl-D-glutamate</name>
        <dbReference type="ChEBI" id="CHEBI:83900"/>
    </ligand>
</feature>
<comment type="PTM">
    <text evidence="7">Carboxylation is probably crucial for Mg(2+) binding and, consequently, for the gamma-phosphate positioning of ATP.</text>
</comment>
<dbReference type="GO" id="GO:0009252">
    <property type="term" value="P:peptidoglycan biosynthetic process"/>
    <property type="evidence" value="ECO:0007669"/>
    <property type="project" value="UniProtKB-UniRule"/>
</dbReference>
<evidence type="ECO:0000256" key="7">
    <source>
        <dbReference type="HAMAP-Rule" id="MF_00208"/>
    </source>
</evidence>
<dbReference type="PANTHER" id="PTHR23135">
    <property type="entry name" value="MUR LIGASE FAMILY MEMBER"/>
    <property type="match status" value="1"/>
</dbReference>
<feature type="domain" description="Mur ligase central" evidence="11">
    <location>
        <begin position="109"/>
        <end position="312"/>
    </location>
</feature>
<comment type="caution">
    <text evidence="7">Lacks conserved residue(s) required for the propagation of feature annotation.</text>
</comment>
<organism evidence="12 13">
    <name type="scientific">Pararhodospirillum oryzae</name>
    <dbReference type="NCBI Taxonomy" id="478448"/>
    <lineage>
        <taxon>Bacteria</taxon>
        <taxon>Pseudomonadati</taxon>
        <taxon>Pseudomonadota</taxon>
        <taxon>Alphaproteobacteria</taxon>
        <taxon>Rhodospirillales</taxon>
        <taxon>Rhodospirillaceae</taxon>
        <taxon>Pararhodospirillum</taxon>
    </lineage>
</organism>
<dbReference type="SUPFAM" id="SSF53244">
    <property type="entry name" value="MurD-like peptide ligases, peptide-binding domain"/>
    <property type="match status" value="1"/>
</dbReference>
<evidence type="ECO:0000313" key="13">
    <source>
        <dbReference type="Proteomes" id="UP000321567"/>
    </source>
</evidence>
<accession>A0A512H8P2</accession>
<comment type="function">
    <text evidence="7">Catalyzes the addition of meso-diaminopimelic acid to the nucleotide precursor UDP-N-acetylmuramoyl-L-alanyl-D-glutamate (UMAG) in the biosynthesis of bacterial cell-wall peptidoglycan.</text>
</comment>
<dbReference type="Gene3D" id="3.40.1190.10">
    <property type="entry name" value="Mur-like, catalytic domain"/>
    <property type="match status" value="1"/>
</dbReference>
<comment type="similarity">
    <text evidence="1 7">Belongs to the MurCDEF family. MurE subfamily.</text>
</comment>
<dbReference type="InterPro" id="IPR036615">
    <property type="entry name" value="Mur_ligase_C_dom_sf"/>
</dbReference>
<evidence type="ECO:0000256" key="6">
    <source>
        <dbReference type="ARBA" id="ARBA00023316"/>
    </source>
</evidence>
<feature type="domain" description="Mur ligase N-terminal catalytic" evidence="9">
    <location>
        <begin position="24"/>
        <end position="71"/>
    </location>
</feature>
<evidence type="ECO:0000256" key="3">
    <source>
        <dbReference type="ARBA" id="ARBA00022960"/>
    </source>
</evidence>
<keyword evidence="13" id="KW-1185">Reference proteome</keyword>
<dbReference type="Proteomes" id="UP000321567">
    <property type="component" value="Unassembled WGS sequence"/>
</dbReference>
<dbReference type="SUPFAM" id="SSF53623">
    <property type="entry name" value="MurD-like peptide ligases, catalytic domain"/>
    <property type="match status" value="1"/>
</dbReference>
<keyword evidence="7" id="KW-0067">ATP-binding</keyword>
<keyword evidence="7" id="KW-0963">Cytoplasm</keyword>
<dbReference type="UniPathway" id="UPA00219"/>
<evidence type="ECO:0000256" key="4">
    <source>
        <dbReference type="ARBA" id="ARBA00022984"/>
    </source>
</evidence>
<feature type="binding site" evidence="7">
    <location>
        <position position="461"/>
    </location>
    <ligand>
        <name>meso-2,6-diaminopimelate</name>
        <dbReference type="ChEBI" id="CHEBI:57791"/>
    </ligand>
</feature>
<dbReference type="PANTHER" id="PTHR23135:SF4">
    <property type="entry name" value="UDP-N-ACETYLMURAMOYL-L-ALANYL-D-GLUTAMATE--2,6-DIAMINOPIMELATE LIGASE MURE HOMOLOG, CHLOROPLASTIC"/>
    <property type="match status" value="1"/>
</dbReference>
<dbReference type="Pfam" id="PF08245">
    <property type="entry name" value="Mur_ligase_M"/>
    <property type="match status" value="1"/>
</dbReference>
<dbReference type="GO" id="GO:0005737">
    <property type="term" value="C:cytoplasm"/>
    <property type="evidence" value="ECO:0007669"/>
    <property type="project" value="UniProtKB-SubCell"/>
</dbReference>
<dbReference type="Pfam" id="PF01225">
    <property type="entry name" value="Mur_ligase"/>
    <property type="match status" value="1"/>
</dbReference>
<dbReference type="InterPro" id="IPR035911">
    <property type="entry name" value="MurE/MurF_N"/>
</dbReference>
<dbReference type="GO" id="GO:0008360">
    <property type="term" value="P:regulation of cell shape"/>
    <property type="evidence" value="ECO:0007669"/>
    <property type="project" value="UniProtKB-KW"/>
</dbReference>